<gene>
    <name evidence="1" type="ORF">UFOPK1503_00504</name>
</gene>
<dbReference type="Gene3D" id="3.10.450.50">
    <property type="match status" value="1"/>
</dbReference>
<dbReference type="SUPFAM" id="SSF54427">
    <property type="entry name" value="NTF2-like"/>
    <property type="match status" value="1"/>
</dbReference>
<name>A0A6J6BZC0_9ZZZZ</name>
<proteinExistence type="predicted"/>
<dbReference type="AlphaFoldDB" id="A0A6J6BZC0"/>
<dbReference type="InterPro" id="IPR039437">
    <property type="entry name" value="FrzH/put_lumazine-bd"/>
</dbReference>
<dbReference type="Pfam" id="PF12893">
    <property type="entry name" value="Lumazine_bd_2"/>
    <property type="match status" value="1"/>
</dbReference>
<dbReference type="InterPro" id="IPR032710">
    <property type="entry name" value="NTF2-like_dom_sf"/>
</dbReference>
<reference evidence="1" key="1">
    <citation type="submission" date="2020-05" db="EMBL/GenBank/DDBJ databases">
        <authorList>
            <person name="Chiriac C."/>
            <person name="Salcher M."/>
            <person name="Ghai R."/>
            <person name="Kavagutti S V."/>
        </authorList>
    </citation>
    <scope>NUCLEOTIDE SEQUENCE</scope>
</reference>
<dbReference type="EMBL" id="CAEZST010000006">
    <property type="protein sequence ID" value="CAB4544442.1"/>
    <property type="molecule type" value="Genomic_DNA"/>
</dbReference>
<sequence>MQAPETSSIDTGLIKLLDDYFEVIHAQDMNLFDSVFHKDCCLYSAQGGELVLRPYAVYRDQVANRQSPKELGNPRKDQILEIDQISDSMAWAKVQLQMFGGIMQDYLNLVKIDGKWWIIAKLYEKVGEY</sequence>
<organism evidence="1">
    <name type="scientific">freshwater metagenome</name>
    <dbReference type="NCBI Taxonomy" id="449393"/>
    <lineage>
        <taxon>unclassified sequences</taxon>
        <taxon>metagenomes</taxon>
        <taxon>ecological metagenomes</taxon>
    </lineage>
</organism>
<protein>
    <submittedName>
        <fullName evidence="1">Unannotated protein</fullName>
    </submittedName>
</protein>
<evidence type="ECO:0000313" key="1">
    <source>
        <dbReference type="EMBL" id="CAB4544442.1"/>
    </source>
</evidence>
<accession>A0A6J6BZC0</accession>